<proteinExistence type="predicted"/>
<evidence type="ECO:0008006" key="3">
    <source>
        <dbReference type="Google" id="ProtNLM"/>
    </source>
</evidence>
<organism evidence="1 2">
    <name type="scientific">Microtetraspora fusca</name>
    <dbReference type="NCBI Taxonomy" id="1997"/>
    <lineage>
        <taxon>Bacteria</taxon>
        <taxon>Bacillati</taxon>
        <taxon>Actinomycetota</taxon>
        <taxon>Actinomycetes</taxon>
        <taxon>Streptosporangiales</taxon>
        <taxon>Streptosporangiaceae</taxon>
        <taxon>Microtetraspora</taxon>
    </lineage>
</organism>
<sequence>MGTCEHLAGLRCGGCGAVDLWADREVIECRTCGRSAWLDWSGYGGDGTREGGAVVVDDLV</sequence>
<dbReference type="EMBL" id="JBIAXI010000043">
    <property type="protein sequence ID" value="MFF4779115.1"/>
    <property type="molecule type" value="Genomic_DNA"/>
</dbReference>
<evidence type="ECO:0000313" key="1">
    <source>
        <dbReference type="EMBL" id="MFF4779115.1"/>
    </source>
</evidence>
<dbReference type="RefSeq" id="WP_387347799.1">
    <property type="nucleotide sequence ID" value="NZ_JBIAXI010000043.1"/>
</dbReference>
<reference evidence="1 2" key="1">
    <citation type="submission" date="2024-10" db="EMBL/GenBank/DDBJ databases">
        <title>The Natural Products Discovery Center: Release of the First 8490 Sequenced Strains for Exploring Actinobacteria Biosynthetic Diversity.</title>
        <authorList>
            <person name="Kalkreuter E."/>
            <person name="Kautsar S.A."/>
            <person name="Yang D."/>
            <person name="Bader C.D."/>
            <person name="Teijaro C.N."/>
            <person name="Fluegel L."/>
            <person name="Davis C.M."/>
            <person name="Simpson J.R."/>
            <person name="Lauterbach L."/>
            <person name="Steele A.D."/>
            <person name="Gui C."/>
            <person name="Meng S."/>
            <person name="Li G."/>
            <person name="Viehrig K."/>
            <person name="Ye F."/>
            <person name="Su P."/>
            <person name="Kiefer A.F."/>
            <person name="Nichols A."/>
            <person name="Cepeda A.J."/>
            <person name="Yan W."/>
            <person name="Fan B."/>
            <person name="Jiang Y."/>
            <person name="Adhikari A."/>
            <person name="Zheng C.-J."/>
            <person name="Schuster L."/>
            <person name="Cowan T.M."/>
            <person name="Smanski M.J."/>
            <person name="Chevrette M.G."/>
            <person name="De Carvalho L.P.S."/>
            <person name="Shen B."/>
        </authorList>
    </citation>
    <scope>NUCLEOTIDE SEQUENCE [LARGE SCALE GENOMIC DNA]</scope>
    <source>
        <strain evidence="1 2">NPDC001281</strain>
    </source>
</reference>
<comment type="caution">
    <text evidence="1">The sequence shown here is derived from an EMBL/GenBank/DDBJ whole genome shotgun (WGS) entry which is preliminary data.</text>
</comment>
<keyword evidence="2" id="KW-1185">Reference proteome</keyword>
<accession>A0ABW6VJ49</accession>
<protein>
    <recommendedName>
        <fullName evidence="3">Hydrogenase maturation nickel metallochaperone HypA</fullName>
    </recommendedName>
</protein>
<evidence type="ECO:0000313" key="2">
    <source>
        <dbReference type="Proteomes" id="UP001602119"/>
    </source>
</evidence>
<name>A0ABW6VJ49_MICFU</name>
<gene>
    <name evidence="1" type="ORF">ACFY05_40495</name>
</gene>
<dbReference type="Proteomes" id="UP001602119">
    <property type="component" value="Unassembled WGS sequence"/>
</dbReference>